<dbReference type="GeneID" id="70230971"/>
<sequence length="64" mass="7573">MGILATLKSLGLSCKAPSYITYNINSREFEWQDKYRDSRNLLYKYKFPIIYFSSSKFLEYSIIG</sequence>
<proteinExistence type="predicted"/>
<dbReference type="EMBL" id="JAGMUX010000039">
    <property type="protein sequence ID" value="KAH7205173.1"/>
    <property type="molecule type" value="Genomic_DNA"/>
</dbReference>
<reference evidence="1" key="1">
    <citation type="journal article" date="2021" name="Nat. Commun.">
        <title>Genetic determinants of endophytism in the Arabidopsis root mycobiome.</title>
        <authorList>
            <person name="Mesny F."/>
            <person name="Miyauchi S."/>
            <person name="Thiergart T."/>
            <person name="Pickel B."/>
            <person name="Atanasova L."/>
            <person name="Karlsson M."/>
            <person name="Huettel B."/>
            <person name="Barry K.W."/>
            <person name="Haridas S."/>
            <person name="Chen C."/>
            <person name="Bauer D."/>
            <person name="Andreopoulos W."/>
            <person name="Pangilinan J."/>
            <person name="LaButti K."/>
            <person name="Riley R."/>
            <person name="Lipzen A."/>
            <person name="Clum A."/>
            <person name="Drula E."/>
            <person name="Henrissat B."/>
            <person name="Kohler A."/>
            <person name="Grigoriev I.V."/>
            <person name="Martin F.M."/>
            <person name="Hacquard S."/>
        </authorList>
    </citation>
    <scope>NUCLEOTIDE SEQUENCE</scope>
    <source>
        <strain evidence="1">MPI-CAGE-AT-0023</strain>
    </source>
</reference>
<organism evidence="1 2">
    <name type="scientific">Fusarium redolens</name>
    <dbReference type="NCBI Taxonomy" id="48865"/>
    <lineage>
        <taxon>Eukaryota</taxon>
        <taxon>Fungi</taxon>
        <taxon>Dikarya</taxon>
        <taxon>Ascomycota</taxon>
        <taxon>Pezizomycotina</taxon>
        <taxon>Sordariomycetes</taxon>
        <taxon>Hypocreomycetidae</taxon>
        <taxon>Hypocreales</taxon>
        <taxon>Nectriaceae</taxon>
        <taxon>Fusarium</taxon>
        <taxon>Fusarium redolens species complex</taxon>
    </lineage>
</organism>
<keyword evidence="2" id="KW-1185">Reference proteome</keyword>
<name>A0A9P9JP28_FUSRE</name>
<dbReference type="OrthoDB" id="5234017at2759"/>
<dbReference type="AlphaFoldDB" id="A0A9P9JP28"/>
<comment type="caution">
    <text evidence="1">The sequence shown here is derived from an EMBL/GenBank/DDBJ whole genome shotgun (WGS) entry which is preliminary data.</text>
</comment>
<evidence type="ECO:0000313" key="2">
    <source>
        <dbReference type="Proteomes" id="UP000720189"/>
    </source>
</evidence>
<dbReference type="RefSeq" id="XP_046040945.1">
    <property type="nucleotide sequence ID" value="XM_046201017.1"/>
</dbReference>
<protein>
    <submittedName>
        <fullName evidence="1">Uncharacterized protein</fullName>
    </submittedName>
</protein>
<evidence type="ECO:0000313" key="1">
    <source>
        <dbReference type="EMBL" id="KAH7205173.1"/>
    </source>
</evidence>
<gene>
    <name evidence="1" type="ORF">BKA55DRAFT_721711</name>
</gene>
<accession>A0A9P9JP28</accession>
<dbReference type="Proteomes" id="UP000720189">
    <property type="component" value="Unassembled WGS sequence"/>
</dbReference>